<sequence>MPWPAPSRTPPTTPSAPSRTPSDDPTSAPPAASPLVSGRRRRPHPRRPRHGGVDGPDRRLVIATVDCPCVCHTDFTFFAADCQQCDGTGRVTYPDTAPEGCGECTQLTPCANPRAGCYVTPPRLADHEAPPCCHTPALCGGPHKDCYDAARAEAVTDALLVTAPDGVTDIAFPEAEHECDAPHPYCSRDGHADRW</sequence>
<evidence type="ECO:0008006" key="4">
    <source>
        <dbReference type="Google" id="ProtNLM"/>
    </source>
</evidence>
<accession>A0ABQ3PJF2</accession>
<dbReference type="EMBL" id="BNDW01000068">
    <property type="protein sequence ID" value="GHI25151.1"/>
    <property type="molecule type" value="Genomic_DNA"/>
</dbReference>
<organism evidence="2 3">
    <name type="scientific">Streptomyces hydrogenans</name>
    <dbReference type="NCBI Taxonomy" id="1873719"/>
    <lineage>
        <taxon>Bacteria</taxon>
        <taxon>Bacillati</taxon>
        <taxon>Actinomycetota</taxon>
        <taxon>Actinomycetes</taxon>
        <taxon>Kitasatosporales</taxon>
        <taxon>Streptomycetaceae</taxon>
        <taxon>Streptomyces</taxon>
    </lineage>
</organism>
<name>A0ABQ3PJF2_9ACTN</name>
<feature type="compositionally biased region" description="Pro residues" evidence="1">
    <location>
        <begin position="1"/>
        <end position="14"/>
    </location>
</feature>
<gene>
    <name evidence="2" type="ORF">Shyd_65220</name>
</gene>
<proteinExistence type="predicted"/>
<evidence type="ECO:0000313" key="2">
    <source>
        <dbReference type="EMBL" id="GHI25151.1"/>
    </source>
</evidence>
<feature type="region of interest" description="Disordered" evidence="1">
    <location>
        <begin position="1"/>
        <end position="57"/>
    </location>
</feature>
<evidence type="ECO:0000313" key="3">
    <source>
        <dbReference type="Proteomes" id="UP001052739"/>
    </source>
</evidence>
<protein>
    <recommendedName>
        <fullName evidence="4">TNFR-Cys domain-containing protein</fullName>
    </recommendedName>
</protein>
<comment type="caution">
    <text evidence="2">The sequence shown here is derived from an EMBL/GenBank/DDBJ whole genome shotgun (WGS) entry which is preliminary data.</text>
</comment>
<evidence type="ECO:0000256" key="1">
    <source>
        <dbReference type="SAM" id="MobiDB-lite"/>
    </source>
</evidence>
<dbReference type="Proteomes" id="UP001052739">
    <property type="component" value="Unassembled WGS sequence"/>
</dbReference>
<feature type="compositionally biased region" description="Basic residues" evidence="1">
    <location>
        <begin position="38"/>
        <end position="50"/>
    </location>
</feature>
<feature type="compositionally biased region" description="Low complexity" evidence="1">
    <location>
        <begin position="15"/>
        <end position="26"/>
    </location>
</feature>
<keyword evidence="3" id="KW-1185">Reference proteome</keyword>
<reference evidence="2" key="1">
    <citation type="submission" date="2024-05" db="EMBL/GenBank/DDBJ databases">
        <title>Whole genome shotgun sequence of Streptomyces hydrogenans NBRC 13475.</title>
        <authorList>
            <person name="Komaki H."/>
            <person name="Tamura T."/>
        </authorList>
    </citation>
    <scope>NUCLEOTIDE SEQUENCE</scope>
    <source>
        <strain evidence="2">NBRC 13475</strain>
    </source>
</reference>